<proteinExistence type="predicted"/>
<comment type="caution">
    <text evidence="2">The sequence shown here is derived from an EMBL/GenBank/DDBJ whole genome shotgun (WGS) entry which is preliminary data.</text>
</comment>
<dbReference type="Pfam" id="PF14329">
    <property type="entry name" value="DUF4386"/>
    <property type="match status" value="1"/>
</dbReference>
<keyword evidence="1" id="KW-0812">Transmembrane</keyword>
<name>A0A399D109_9BACT</name>
<dbReference type="AlphaFoldDB" id="A0A399D109"/>
<gene>
    <name evidence="2" type="ORF">D1164_11050</name>
</gene>
<feature type="transmembrane region" description="Helical" evidence="1">
    <location>
        <begin position="57"/>
        <end position="77"/>
    </location>
</feature>
<evidence type="ECO:0000313" key="3">
    <source>
        <dbReference type="Proteomes" id="UP000266441"/>
    </source>
</evidence>
<keyword evidence="3" id="KW-1185">Reference proteome</keyword>
<dbReference type="EMBL" id="QWET01000007">
    <property type="protein sequence ID" value="RIH65116.1"/>
    <property type="molecule type" value="Genomic_DNA"/>
</dbReference>
<keyword evidence="1" id="KW-1133">Transmembrane helix</keyword>
<evidence type="ECO:0000256" key="1">
    <source>
        <dbReference type="SAM" id="Phobius"/>
    </source>
</evidence>
<sequence>MNKTDFLKRTIIGLSFFLVSILLIIGFAAHPKLLSLDVMDKGQDFANEFRNNHLLEVGHIGVMFSGFLFIGIMSGFYKMLRDKSPVLSFGVLIFGIFGSFMLGVDKGALALVPSAFNTLPDEQFAVLTPGLEAMIQYKGYMWLAQLYLFIPVAMILAGIGFLKTNIIPTWQSIALIAGSLLFFNPDIDLLSLIASVVISFALIPIGFSFLRNKHNIS</sequence>
<protein>
    <submittedName>
        <fullName evidence="2">DUF4386 family protein</fullName>
    </submittedName>
</protein>
<keyword evidence="1" id="KW-0472">Membrane</keyword>
<feature type="transmembrane region" description="Helical" evidence="1">
    <location>
        <begin position="12"/>
        <end position="30"/>
    </location>
</feature>
<feature type="transmembrane region" description="Helical" evidence="1">
    <location>
        <begin position="189"/>
        <end position="210"/>
    </location>
</feature>
<evidence type="ECO:0000313" key="2">
    <source>
        <dbReference type="EMBL" id="RIH65116.1"/>
    </source>
</evidence>
<feature type="transmembrane region" description="Helical" evidence="1">
    <location>
        <begin position="86"/>
        <end position="104"/>
    </location>
</feature>
<feature type="transmembrane region" description="Helical" evidence="1">
    <location>
        <begin position="166"/>
        <end position="183"/>
    </location>
</feature>
<organism evidence="2 3">
    <name type="scientific">Mariniphaga sediminis</name>
    <dbReference type="NCBI Taxonomy" id="1628158"/>
    <lineage>
        <taxon>Bacteria</taxon>
        <taxon>Pseudomonadati</taxon>
        <taxon>Bacteroidota</taxon>
        <taxon>Bacteroidia</taxon>
        <taxon>Marinilabiliales</taxon>
        <taxon>Prolixibacteraceae</taxon>
        <taxon>Mariniphaga</taxon>
    </lineage>
</organism>
<dbReference type="OrthoDB" id="9795268at2"/>
<feature type="transmembrane region" description="Helical" evidence="1">
    <location>
        <begin position="139"/>
        <end position="159"/>
    </location>
</feature>
<accession>A0A399D109</accession>
<dbReference type="Proteomes" id="UP000266441">
    <property type="component" value="Unassembled WGS sequence"/>
</dbReference>
<dbReference type="InterPro" id="IPR025495">
    <property type="entry name" value="DUF4386"/>
</dbReference>
<dbReference type="RefSeq" id="WP_119350041.1">
    <property type="nucleotide sequence ID" value="NZ_QWET01000007.1"/>
</dbReference>
<reference evidence="2 3" key="1">
    <citation type="journal article" date="2015" name="Int. J. Syst. Evol. Microbiol.">
        <title>Mariniphaga sediminis sp. nov., isolated from coastal sediment.</title>
        <authorList>
            <person name="Wang F.Q."/>
            <person name="Shen Q.Y."/>
            <person name="Chen G.J."/>
            <person name="Du Z.J."/>
        </authorList>
    </citation>
    <scope>NUCLEOTIDE SEQUENCE [LARGE SCALE GENOMIC DNA]</scope>
    <source>
        <strain evidence="2 3">SY21</strain>
    </source>
</reference>